<feature type="region of interest" description="Disordered" evidence="1">
    <location>
        <begin position="1"/>
        <end position="34"/>
    </location>
</feature>
<keyword evidence="3" id="KW-1185">Reference proteome</keyword>
<reference evidence="2 3" key="1">
    <citation type="journal article" date="2014" name="Int. J. Syst. Evol. Microbiol.">
        <title>Complete genome sequence of Corynebacterium casei LMG S-19264T (=DSM 44701T), isolated from a smear-ripened cheese.</title>
        <authorList>
            <consortium name="US DOE Joint Genome Institute (JGI-PGF)"/>
            <person name="Walter F."/>
            <person name="Albersmeier A."/>
            <person name="Kalinowski J."/>
            <person name="Ruckert C."/>
        </authorList>
    </citation>
    <scope>NUCLEOTIDE SEQUENCE [LARGE SCALE GENOMIC DNA]</scope>
    <source>
        <strain evidence="2 3">CGMCC 1.7286</strain>
    </source>
</reference>
<gene>
    <name evidence="2" type="ORF">GCM10011348_11970</name>
</gene>
<dbReference type="AlphaFoldDB" id="A0A917ZA66"/>
<evidence type="ECO:0000313" key="2">
    <source>
        <dbReference type="EMBL" id="GGO78930.1"/>
    </source>
</evidence>
<comment type="caution">
    <text evidence="2">The sequence shown here is derived from an EMBL/GenBank/DDBJ whole genome shotgun (WGS) entry which is preliminary data.</text>
</comment>
<proteinExistence type="predicted"/>
<accession>A0A917ZA66</accession>
<dbReference type="EMBL" id="BMLT01000003">
    <property type="protein sequence ID" value="GGO78930.1"/>
    <property type="molecule type" value="Genomic_DNA"/>
</dbReference>
<organism evidence="2 3">
    <name type="scientific">Marinobacterium nitratireducens</name>
    <dbReference type="NCBI Taxonomy" id="518897"/>
    <lineage>
        <taxon>Bacteria</taxon>
        <taxon>Pseudomonadati</taxon>
        <taxon>Pseudomonadota</taxon>
        <taxon>Gammaproteobacteria</taxon>
        <taxon>Oceanospirillales</taxon>
        <taxon>Oceanospirillaceae</taxon>
        <taxon>Marinobacterium</taxon>
    </lineage>
</organism>
<name>A0A917ZA66_9GAMM</name>
<sequence length="61" mass="6770">MERRQARNVPDGTFWRGAQPIRRLSPAPDMERPPMGYAAKALGVSRLAQSAAPPILRSQKL</sequence>
<evidence type="ECO:0000313" key="3">
    <source>
        <dbReference type="Proteomes" id="UP000599578"/>
    </source>
</evidence>
<dbReference type="Proteomes" id="UP000599578">
    <property type="component" value="Unassembled WGS sequence"/>
</dbReference>
<evidence type="ECO:0000256" key="1">
    <source>
        <dbReference type="SAM" id="MobiDB-lite"/>
    </source>
</evidence>
<protein>
    <submittedName>
        <fullName evidence="2">Uncharacterized protein</fullName>
    </submittedName>
</protein>